<dbReference type="EMBL" id="BMFN01000003">
    <property type="protein sequence ID" value="GGF76924.1"/>
    <property type="molecule type" value="Genomic_DNA"/>
</dbReference>
<proteinExistence type="predicted"/>
<organism evidence="1 2">
    <name type="scientific">Hymenobacter qilianensis</name>
    <dbReference type="NCBI Taxonomy" id="1385715"/>
    <lineage>
        <taxon>Bacteria</taxon>
        <taxon>Pseudomonadati</taxon>
        <taxon>Bacteroidota</taxon>
        <taxon>Cytophagia</taxon>
        <taxon>Cytophagales</taxon>
        <taxon>Hymenobacteraceae</taxon>
        <taxon>Hymenobacter</taxon>
    </lineage>
</organism>
<comment type="caution">
    <text evidence="1">The sequence shown here is derived from an EMBL/GenBank/DDBJ whole genome shotgun (WGS) entry which is preliminary data.</text>
</comment>
<dbReference type="Proteomes" id="UP000605392">
    <property type="component" value="Unassembled WGS sequence"/>
</dbReference>
<evidence type="ECO:0000313" key="2">
    <source>
        <dbReference type="Proteomes" id="UP000605392"/>
    </source>
</evidence>
<keyword evidence="2" id="KW-1185">Reference proteome</keyword>
<keyword evidence="1" id="KW-0449">Lipoprotein</keyword>
<accession>A0ACB5PVT4</accession>
<evidence type="ECO:0000313" key="1">
    <source>
        <dbReference type="EMBL" id="GGF76924.1"/>
    </source>
</evidence>
<protein>
    <submittedName>
        <fullName evidence="1">Lipoprotein</fullName>
    </submittedName>
</protein>
<gene>
    <name evidence="1" type="ORF">GCM10011375_34980</name>
</gene>
<reference evidence="1 2" key="1">
    <citation type="journal article" date="2019" name="Int. J. Syst. Evol. Microbiol.">
        <title>The Global Catalogue of Microorganisms (GCM) 10K type strain sequencing project: providing services to taxonomists for standard genome sequencing and annotation.</title>
        <authorList>
            <consortium name="The Broad Institute Genomics Platform"/>
            <consortium name="The Broad Institute Genome Sequencing Center for Infectious Disease"/>
            <person name="Wu L."/>
            <person name="Ma J."/>
        </authorList>
    </citation>
    <scope>NUCLEOTIDE SEQUENCE [LARGE SCALE GENOMIC DNA]</scope>
    <source>
        <strain evidence="1 2">CGMCC 1.12720</strain>
    </source>
</reference>
<name>A0ACB5PVT4_9BACT</name>
<sequence>MGMKTVFLLLLLSLAACAPEQVKNITQQSGVDFKAYKTYNFMDVNARNEADFQGPGTGIETLKQAVSREMARRGYQQSDTPDLLVNIGVVIKDKTQTRQTTIQEAPFYIGQRNYRWQSQEVKTGTYEEGTATVEVVDAARNELIWEGSVASVLTPKPDKLTKRINDAIRTLFDKYPVPPQS</sequence>